<dbReference type="Proteomes" id="UP000245212">
    <property type="component" value="Unassembled WGS sequence"/>
</dbReference>
<evidence type="ECO:0000313" key="3">
    <source>
        <dbReference type="EMBL" id="PWF24689.1"/>
    </source>
</evidence>
<comment type="caution">
    <text evidence="3">The sequence shown here is derived from an EMBL/GenBank/DDBJ whole genome shotgun (WGS) entry which is preliminary data.</text>
</comment>
<sequence length="329" mass="36267">MDSEQAILDAAIAWRIRLQHNTANAQDWQAFETWKQAAPMHAVVWERLQALGSHLQRPAASLPPLAATHVLRQAEAAQRRTARRKALMSLGILTTGGLLAWRLHGTSAVQHVLADTSTRRGERHRIALPDGGILLLNTDTAVNIAFTPQFRRIELLSGEIYLTSGHDPQGRPLFVQTRDGRAQALGTRYRVRLLDTHSEVAVDEGAVSLWPHDSPGDTALATLHAGDAALMTPAQVMPLPDDARMDAAAWTEGELSVREMALARFLDELSRHHGTITCDPAVAQWPVSGVFQLSDTRKVLALLSQNLPIEIQITRRWWGGTQTHVRARG</sequence>
<dbReference type="Gene3D" id="2.60.120.1440">
    <property type="match status" value="1"/>
</dbReference>
<dbReference type="RefSeq" id="WP_109060094.1">
    <property type="nucleotide sequence ID" value="NZ_QETA01000001.1"/>
</dbReference>
<evidence type="ECO:0000259" key="2">
    <source>
        <dbReference type="Pfam" id="PF16220"/>
    </source>
</evidence>
<dbReference type="PANTHER" id="PTHR30273">
    <property type="entry name" value="PERIPLASMIC SIGNAL SENSOR AND SIGMA FACTOR ACTIVATOR FECR-RELATED"/>
    <property type="match status" value="1"/>
</dbReference>
<feature type="domain" description="FecR protein" evidence="1">
    <location>
        <begin position="116"/>
        <end position="207"/>
    </location>
</feature>
<dbReference type="Pfam" id="PF16220">
    <property type="entry name" value="DUF4880"/>
    <property type="match status" value="1"/>
</dbReference>
<dbReference type="InterPro" id="IPR006860">
    <property type="entry name" value="FecR"/>
</dbReference>
<organism evidence="3 4">
    <name type="scientific">Corticimicrobacter populi</name>
    <dbReference type="NCBI Taxonomy" id="2175229"/>
    <lineage>
        <taxon>Bacteria</taxon>
        <taxon>Pseudomonadati</taxon>
        <taxon>Pseudomonadota</taxon>
        <taxon>Betaproteobacteria</taxon>
        <taxon>Burkholderiales</taxon>
        <taxon>Alcaligenaceae</taxon>
        <taxon>Corticimicrobacter</taxon>
    </lineage>
</organism>
<evidence type="ECO:0000259" key="1">
    <source>
        <dbReference type="Pfam" id="PF04773"/>
    </source>
</evidence>
<dbReference type="AlphaFoldDB" id="A0A2V1K4W9"/>
<keyword evidence="4" id="KW-1185">Reference proteome</keyword>
<evidence type="ECO:0000313" key="4">
    <source>
        <dbReference type="Proteomes" id="UP000245212"/>
    </source>
</evidence>
<accession>A0A2V1K4W9</accession>
<gene>
    <name evidence="3" type="ORF">DD235_00360</name>
</gene>
<dbReference type="GO" id="GO:0016301">
    <property type="term" value="F:kinase activity"/>
    <property type="evidence" value="ECO:0007669"/>
    <property type="project" value="UniProtKB-KW"/>
</dbReference>
<reference evidence="4" key="1">
    <citation type="submission" date="2018-05" db="EMBL/GenBank/DDBJ databases">
        <authorList>
            <person name="Li Y."/>
        </authorList>
    </citation>
    <scope>NUCLEOTIDE SEQUENCE [LARGE SCALE GENOMIC DNA]</scope>
    <source>
        <strain evidence="4">3d-2-2</strain>
    </source>
</reference>
<keyword evidence="3" id="KW-0808">Transferase</keyword>
<dbReference type="GO" id="GO:0016989">
    <property type="term" value="F:sigma factor antagonist activity"/>
    <property type="evidence" value="ECO:0007669"/>
    <property type="project" value="TreeGrafter"/>
</dbReference>
<name>A0A2V1K4W9_9BURK</name>
<dbReference type="EMBL" id="QETA01000001">
    <property type="protein sequence ID" value="PWF24689.1"/>
    <property type="molecule type" value="Genomic_DNA"/>
</dbReference>
<feature type="domain" description="FecR N-terminal" evidence="2">
    <location>
        <begin position="9"/>
        <end position="51"/>
    </location>
</feature>
<dbReference type="PANTHER" id="PTHR30273:SF2">
    <property type="entry name" value="PROTEIN FECR"/>
    <property type="match status" value="1"/>
</dbReference>
<dbReference type="InterPro" id="IPR012373">
    <property type="entry name" value="Ferrdict_sens_TM"/>
</dbReference>
<dbReference type="InterPro" id="IPR032623">
    <property type="entry name" value="FecR_N"/>
</dbReference>
<dbReference type="Pfam" id="PF04773">
    <property type="entry name" value="FecR"/>
    <property type="match status" value="1"/>
</dbReference>
<protein>
    <submittedName>
        <fullName evidence="3">Histidine kinase</fullName>
    </submittedName>
</protein>
<keyword evidence="3" id="KW-0418">Kinase</keyword>
<proteinExistence type="predicted"/>
<dbReference type="PIRSF" id="PIRSF018266">
    <property type="entry name" value="FecR"/>
    <property type="match status" value="1"/>
</dbReference>